<gene>
    <name evidence="3" type="ORF">BK138_01530</name>
</gene>
<keyword evidence="2" id="KW-1133">Transmembrane helix</keyword>
<reference evidence="3 4" key="1">
    <citation type="submission" date="2016-11" db="EMBL/GenBank/DDBJ databases">
        <title>Paenibacillus species isolates.</title>
        <authorList>
            <person name="Beno S.M."/>
        </authorList>
    </citation>
    <scope>NUCLEOTIDE SEQUENCE [LARGE SCALE GENOMIC DNA]</scope>
    <source>
        <strain evidence="3 4">FSL R5-0378</strain>
    </source>
</reference>
<evidence type="ECO:0008006" key="5">
    <source>
        <dbReference type="Google" id="ProtNLM"/>
    </source>
</evidence>
<dbReference type="InterPro" id="IPR046208">
    <property type="entry name" value="DUF6241"/>
</dbReference>
<proteinExistence type="predicted"/>
<keyword evidence="2" id="KW-0812">Transmembrane</keyword>
<organism evidence="3 4">
    <name type="scientific">Paenibacillus rhizosphaerae</name>
    <dbReference type="NCBI Taxonomy" id="297318"/>
    <lineage>
        <taxon>Bacteria</taxon>
        <taxon>Bacillati</taxon>
        <taxon>Bacillota</taxon>
        <taxon>Bacilli</taxon>
        <taxon>Bacillales</taxon>
        <taxon>Paenibacillaceae</taxon>
        <taxon>Paenibacillus</taxon>
    </lineage>
</organism>
<protein>
    <recommendedName>
        <fullName evidence="5">PRK06770 family protein</fullName>
    </recommendedName>
</protein>
<comment type="caution">
    <text evidence="3">The sequence shown here is derived from an EMBL/GenBank/DDBJ whole genome shotgun (WGS) entry which is preliminary data.</text>
</comment>
<feature type="region of interest" description="Disordered" evidence="1">
    <location>
        <begin position="41"/>
        <end position="67"/>
    </location>
</feature>
<dbReference type="EMBL" id="MRTP01000001">
    <property type="protein sequence ID" value="OMF57326.1"/>
    <property type="molecule type" value="Genomic_DNA"/>
</dbReference>
<sequence>MSTKKKWVITVVVVAAIAVIVGTGLFVKHFIDALVSDPDDRKQAENLTPAPSPKPGQTRTDLGNLRTDDNDKVDLLLKDALKPEIVVAESDVVNMMHHMTHQKVKAKEKWISIEMTPERVQLLEQIIQVKGTSWINYARMLDIAKKWEAGDFSTVDEDHNFFWMIENGSIGKAKGVLTEKEEQEFIKNTFHNE</sequence>
<dbReference type="Proteomes" id="UP000187172">
    <property type="component" value="Unassembled WGS sequence"/>
</dbReference>
<keyword evidence="2" id="KW-0472">Membrane</keyword>
<keyword evidence="4" id="KW-1185">Reference proteome</keyword>
<dbReference type="Pfam" id="PF19754">
    <property type="entry name" value="DUF6241"/>
    <property type="match status" value="1"/>
</dbReference>
<accession>A0A1R1EZW6</accession>
<dbReference type="STRING" id="297318.BK138_01530"/>
<evidence type="ECO:0000256" key="1">
    <source>
        <dbReference type="SAM" id="MobiDB-lite"/>
    </source>
</evidence>
<feature type="transmembrane region" description="Helical" evidence="2">
    <location>
        <begin position="7"/>
        <end position="27"/>
    </location>
</feature>
<evidence type="ECO:0000256" key="2">
    <source>
        <dbReference type="SAM" id="Phobius"/>
    </source>
</evidence>
<evidence type="ECO:0000313" key="4">
    <source>
        <dbReference type="Proteomes" id="UP000187172"/>
    </source>
</evidence>
<dbReference type="AlphaFoldDB" id="A0A1R1EZW6"/>
<name>A0A1R1EZW6_9BACL</name>
<dbReference type="RefSeq" id="WP_076164987.1">
    <property type="nucleotide sequence ID" value="NZ_MRTP01000001.1"/>
</dbReference>
<evidence type="ECO:0000313" key="3">
    <source>
        <dbReference type="EMBL" id="OMF57326.1"/>
    </source>
</evidence>